<comment type="caution">
    <text evidence="6">The sequence shown here is derived from an EMBL/GenBank/DDBJ whole genome shotgun (WGS) entry which is preliminary data.</text>
</comment>
<dbReference type="SUPFAM" id="SSF46689">
    <property type="entry name" value="Homeodomain-like"/>
    <property type="match status" value="1"/>
</dbReference>
<keyword evidence="2" id="KW-0238">DNA-binding</keyword>
<feature type="compositionally biased region" description="Basic and acidic residues" evidence="4">
    <location>
        <begin position="10"/>
        <end position="27"/>
    </location>
</feature>
<dbReference type="RefSeq" id="WP_145902671.1">
    <property type="nucleotide sequence ID" value="NZ_BAAAMZ010000020.1"/>
</dbReference>
<evidence type="ECO:0000256" key="3">
    <source>
        <dbReference type="ARBA" id="ARBA00023163"/>
    </source>
</evidence>
<feature type="region of interest" description="Disordered" evidence="4">
    <location>
        <begin position="1"/>
        <end position="36"/>
    </location>
</feature>
<dbReference type="Pfam" id="PF12833">
    <property type="entry name" value="HTH_18"/>
    <property type="match status" value="1"/>
</dbReference>
<dbReference type="PRINTS" id="PR00032">
    <property type="entry name" value="HTHARAC"/>
</dbReference>
<evidence type="ECO:0000256" key="2">
    <source>
        <dbReference type="ARBA" id="ARBA00023125"/>
    </source>
</evidence>
<organism evidence="6 7">
    <name type="scientific">Kitasatospora viridis</name>
    <dbReference type="NCBI Taxonomy" id="281105"/>
    <lineage>
        <taxon>Bacteria</taxon>
        <taxon>Bacillati</taxon>
        <taxon>Actinomycetota</taxon>
        <taxon>Actinomycetes</taxon>
        <taxon>Kitasatosporales</taxon>
        <taxon>Streptomycetaceae</taxon>
        <taxon>Kitasatospora</taxon>
    </lineage>
</organism>
<keyword evidence="1" id="KW-0805">Transcription regulation</keyword>
<name>A0A561UA97_9ACTN</name>
<accession>A0A561UA97</accession>
<dbReference type="InterPro" id="IPR037923">
    <property type="entry name" value="HTH-like"/>
</dbReference>
<dbReference type="PROSITE" id="PS01124">
    <property type="entry name" value="HTH_ARAC_FAMILY_2"/>
    <property type="match status" value="1"/>
</dbReference>
<feature type="domain" description="HTH araC/xylS-type" evidence="5">
    <location>
        <begin position="221"/>
        <end position="325"/>
    </location>
</feature>
<dbReference type="SMART" id="SM00342">
    <property type="entry name" value="HTH_ARAC"/>
    <property type="match status" value="1"/>
</dbReference>
<dbReference type="OrthoDB" id="9799345at2"/>
<evidence type="ECO:0000259" key="5">
    <source>
        <dbReference type="PROSITE" id="PS01124"/>
    </source>
</evidence>
<gene>
    <name evidence="6" type="ORF">FHX73_1154</name>
</gene>
<dbReference type="PANTHER" id="PTHR43280">
    <property type="entry name" value="ARAC-FAMILY TRANSCRIPTIONAL REGULATOR"/>
    <property type="match status" value="1"/>
</dbReference>
<dbReference type="EMBL" id="VIWT01000001">
    <property type="protein sequence ID" value="TWF96290.1"/>
    <property type="molecule type" value="Genomic_DNA"/>
</dbReference>
<dbReference type="InterPro" id="IPR020449">
    <property type="entry name" value="Tscrpt_reg_AraC-type_HTH"/>
</dbReference>
<dbReference type="Gene3D" id="1.10.10.60">
    <property type="entry name" value="Homeodomain-like"/>
    <property type="match status" value="1"/>
</dbReference>
<dbReference type="Pfam" id="PF02311">
    <property type="entry name" value="AraC_binding"/>
    <property type="match status" value="1"/>
</dbReference>
<dbReference type="Gene3D" id="2.60.120.10">
    <property type="entry name" value="Jelly Rolls"/>
    <property type="match status" value="1"/>
</dbReference>
<evidence type="ECO:0000256" key="1">
    <source>
        <dbReference type="ARBA" id="ARBA00023015"/>
    </source>
</evidence>
<dbReference type="Proteomes" id="UP000317940">
    <property type="component" value="Unassembled WGS sequence"/>
</dbReference>
<dbReference type="InterPro" id="IPR018060">
    <property type="entry name" value="HTH_AraC"/>
</dbReference>
<dbReference type="InterPro" id="IPR009057">
    <property type="entry name" value="Homeodomain-like_sf"/>
</dbReference>
<evidence type="ECO:0000256" key="4">
    <source>
        <dbReference type="SAM" id="MobiDB-lite"/>
    </source>
</evidence>
<dbReference type="AlphaFoldDB" id="A0A561UA97"/>
<dbReference type="InterPro" id="IPR003313">
    <property type="entry name" value="AraC-bd"/>
</dbReference>
<dbReference type="PANTHER" id="PTHR43280:SF32">
    <property type="entry name" value="TRANSCRIPTIONAL REGULATORY PROTEIN"/>
    <property type="match status" value="1"/>
</dbReference>
<sequence>MSYPPPQHDPPQHDPVRLDPPRHDPRPARCRRLPGRPGYSVELHELPTDQPGVLPFEIGTFAGLGPHSHSPDPHRHTFHEVVLVTGGTGAHVVDLERHPLGPPQLYVIAPGQVHHWEDEDLTGWVLVFNEEFLLPHPEDAEALRTLSRRPGLRLGGPEAARVEALFGAMAEEYRQADPGFAGVLASYLHILVLRALRLPGAGTAAGAAGGPTADRAGELAARFSRLIAPPGARERSVGLDRSVGALARELGVSAGHLHEAVKRTTGRTPARLVREQQTLEAKRLLVGSDLTVRQISERVGFGDPSYFCRFFRRESGVSPGAFRRAARGHPVRP</sequence>
<reference evidence="6 7" key="1">
    <citation type="submission" date="2019-06" db="EMBL/GenBank/DDBJ databases">
        <title>Sequencing the genomes of 1000 actinobacteria strains.</title>
        <authorList>
            <person name="Klenk H.-P."/>
        </authorList>
    </citation>
    <scope>NUCLEOTIDE SEQUENCE [LARGE SCALE GENOMIC DNA]</scope>
    <source>
        <strain evidence="6 7">DSM 44826</strain>
    </source>
</reference>
<dbReference type="InterPro" id="IPR014710">
    <property type="entry name" value="RmlC-like_jellyroll"/>
</dbReference>
<dbReference type="GO" id="GO:0003700">
    <property type="term" value="F:DNA-binding transcription factor activity"/>
    <property type="evidence" value="ECO:0007669"/>
    <property type="project" value="InterPro"/>
</dbReference>
<keyword evidence="3" id="KW-0804">Transcription</keyword>
<dbReference type="SUPFAM" id="SSF51215">
    <property type="entry name" value="Regulatory protein AraC"/>
    <property type="match status" value="1"/>
</dbReference>
<keyword evidence="7" id="KW-1185">Reference proteome</keyword>
<evidence type="ECO:0000313" key="6">
    <source>
        <dbReference type="EMBL" id="TWF96290.1"/>
    </source>
</evidence>
<proteinExistence type="predicted"/>
<evidence type="ECO:0000313" key="7">
    <source>
        <dbReference type="Proteomes" id="UP000317940"/>
    </source>
</evidence>
<dbReference type="GO" id="GO:0043565">
    <property type="term" value="F:sequence-specific DNA binding"/>
    <property type="evidence" value="ECO:0007669"/>
    <property type="project" value="InterPro"/>
</dbReference>
<protein>
    <submittedName>
        <fullName evidence="6">AraC-like protein</fullName>
    </submittedName>
</protein>